<gene>
    <name evidence="3" type="ORF">ACFP7A_11065</name>
</gene>
<dbReference type="EMBL" id="JBHSTQ010000011">
    <property type="protein sequence ID" value="MFC6387146.1"/>
    <property type="molecule type" value="Genomic_DNA"/>
</dbReference>
<dbReference type="Proteomes" id="UP001596267">
    <property type="component" value="Unassembled WGS sequence"/>
</dbReference>
<dbReference type="RefSeq" id="WP_253076799.1">
    <property type="nucleotide sequence ID" value="NZ_JAMXWN010000011.1"/>
</dbReference>
<evidence type="ECO:0000256" key="1">
    <source>
        <dbReference type="PROSITE-ProRule" id="PRU00289"/>
    </source>
</evidence>
<organism evidence="3 4">
    <name type="scientific">Sporolactobacillus kofuensis</name>
    <dbReference type="NCBI Taxonomy" id="269672"/>
    <lineage>
        <taxon>Bacteria</taxon>
        <taxon>Bacillati</taxon>
        <taxon>Bacillota</taxon>
        <taxon>Bacilli</taxon>
        <taxon>Bacillales</taxon>
        <taxon>Sporolactobacillaceae</taxon>
        <taxon>Sporolactobacillus</taxon>
    </lineage>
</organism>
<sequence length="355" mass="40235">MNSNELKKYLIQCLNMALGIEGESTYTNSFDVEILRDGFIFKPAVPSTFILNNHLYNRIFQLASGVLYPKFTLLKQSGTYFVKTSDNDMHTARGLFFPWYQGVPERIIIDDLSFFLVSKVKEKSIPLMENLDFDYSKVYHLAIAGNSGSGKSQSLIYLMSAIKSFSDLVIVDPKFDSPSKFAHQNGIRLIKPENNRSQNDFVNQISDMLSEYVSLIQQRQQELFDNPSVIFRHQTIVIDELLALTTGVSKQIQADFFSLLSQIALLGRSTRIHLILVSQRFDVNALPISIREQCNLVLQLGNINKKTTQFLFPDLDNSEDIVIPKGVATGIIQLIDGVHSNNIMPILMPTVKEWL</sequence>
<protein>
    <submittedName>
        <fullName evidence="3">Type IV secretion system DNA-binding domain-containing protein</fullName>
    </submittedName>
</protein>
<evidence type="ECO:0000313" key="4">
    <source>
        <dbReference type="Proteomes" id="UP001596267"/>
    </source>
</evidence>
<dbReference type="Gene3D" id="3.40.50.300">
    <property type="entry name" value="P-loop containing nucleotide triphosphate hydrolases"/>
    <property type="match status" value="1"/>
</dbReference>
<keyword evidence="3" id="KW-0238">DNA-binding</keyword>
<reference evidence="4" key="1">
    <citation type="journal article" date="2019" name="Int. J. Syst. Evol. Microbiol.">
        <title>The Global Catalogue of Microorganisms (GCM) 10K type strain sequencing project: providing services to taxonomists for standard genome sequencing and annotation.</title>
        <authorList>
            <consortium name="The Broad Institute Genomics Platform"/>
            <consortium name="The Broad Institute Genome Sequencing Center for Infectious Disease"/>
            <person name="Wu L."/>
            <person name="Ma J."/>
        </authorList>
    </citation>
    <scope>NUCLEOTIDE SEQUENCE [LARGE SCALE GENOMIC DNA]</scope>
    <source>
        <strain evidence="4">CCUG 42001</strain>
    </source>
</reference>
<dbReference type="InterPro" id="IPR027417">
    <property type="entry name" value="P-loop_NTPase"/>
</dbReference>
<dbReference type="InterPro" id="IPR003593">
    <property type="entry name" value="AAA+_ATPase"/>
</dbReference>
<comment type="caution">
    <text evidence="3">The sequence shown here is derived from an EMBL/GenBank/DDBJ whole genome shotgun (WGS) entry which is preliminary data.</text>
</comment>
<keyword evidence="1" id="KW-0547">Nucleotide-binding</keyword>
<keyword evidence="4" id="KW-1185">Reference proteome</keyword>
<dbReference type="SUPFAM" id="SSF52540">
    <property type="entry name" value="P-loop containing nucleoside triphosphate hydrolases"/>
    <property type="match status" value="1"/>
</dbReference>
<dbReference type="SMART" id="SM00382">
    <property type="entry name" value="AAA"/>
    <property type="match status" value="1"/>
</dbReference>
<evidence type="ECO:0000313" key="3">
    <source>
        <dbReference type="EMBL" id="MFC6387146.1"/>
    </source>
</evidence>
<feature type="binding site" evidence="1">
    <location>
        <begin position="145"/>
        <end position="152"/>
    </location>
    <ligand>
        <name>ATP</name>
        <dbReference type="ChEBI" id="CHEBI:30616"/>
    </ligand>
</feature>
<accession>A0ABW1WHL2</accession>
<name>A0ABW1WHL2_9BACL</name>
<evidence type="ECO:0000259" key="2">
    <source>
        <dbReference type="PROSITE" id="PS50901"/>
    </source>
</evidence>
<keyword evidence="1" id="KW-0067">ATP-binding</keyword>
<feature type="domain" description="FtsK" evidence="2">
    <location>
        <begin position="128"/>
        <end position="309"/>
    </location>
</feature>
<dbReference type="PROSITE" id="PS50901">
    <property type="entry name" value="FTSK"/>
    <property type="match status" value="1"/>
</dbReference>
<dbReference type="GO" id="GO:0003677">
    <property type="term" value="F:DNA binding"/>
    <property type="evidence" value="ECO:0007669"/>
    <property type="project" value="UniProtKB-KW"/>
</dbReference>
<proteinExistence type="predicted"/>
<dbReference type="InterPro" id="IPR002543">
    <property type="entry name" value="FtsK_dom"/>
</dbReference>